<dbReference type="EMBL" id="BMEX01000016">
    <property type="protein sequence ID" value="GGA54799.1"/>
    <property type="molecule type" value="Genomic_DNA"/>
</dbReference>
<evidence type="ECO:0000313" key="3">
    <source>
        <dbReference type="EMBL" id="GGA54799.1"/>
    </source>
</evidence>
<proteinExistence type="predicted"/>
<dbReference type="CDD" id="cd04301">
    <property type="entry name" value="NAT_SF"/>
    <property type="match status" value="1"/>
</dbReference>
<name>A0ABQ1H0P6_9BACL</name>
<accession>A0ABQ1H0P6</accession>
<keyword evidence="4" id="KW-1185">Reference proteome</keyword>
<sequence>MPYNMSENQNGRRRGNLGRQTLKARSYRPETDEGVVVEFYLDLIRGHYRLWSELVGEHHDAEHWEQVLVREEAGEKWARELRKRLKDPDSLLLIFTLDRDEPVGFLHLEIRKDPLIFSKKGFISEIFLHPDFRGRGYSRQMLAWGERWFHEKGVSPRHVYVTSNNLAAVKLYASMGYRVTDYRMTKIGNF</sequence>
<dbReference type="InterPro" id="IPR000182">
    <property type="entry name" value="GNAT_dom"/>
</dbReference>
<dbReference type="Proteomes" id="UP000617979">
    <property type="component" value="Unassembled WGS sequence"/>
</dbReference>
<evidence type="ECO:0000259" key="2">
    <source>
        <dbReference type="PROSITE" id="PS51186"/>
    </source>
</evidence>
<dbReference type="PANTHER" id="PTHR43072">
    <property type="entry name" value="N-ACETYLTRANSFERASE"/>
    <property type="match status" value="1"/>
</dbReference>
<feature type="domain" description="N-acetyltransferase" evidence="2">
    <location>
        <begin position="46"/>
        <end position="190"/>
    </location>
</feature>
<dbReference type="InterPro" id="IPR016181">
    <property type="entry name" value="Acyl_CoA_acyltransferase"/>
</dbReference>
<dbReference type="SUPFAM" id="SSF55729">
    <property type="entry name" value="Acyl-CoA N-acyltransferases (Nat)"/>
    <property type="match status" value="1"/>
</dbReference>
<organism evidence="3 4">
    <name type="scientific">Kroppenstedtia guangzhouensis</name>
    <dbReference type="NCBI Taxonomy" id="1274356"/>
    <lineage>
        <taxon>Bacteria</taxon>
        <taxon>Bacillati</taxon>
        <taxon>Bacillota</taxon>
        <taxon>Bacilli</taxon>
        <taxon>Bacillales</taxon>
        <taxon>Thermoactinomycetaceae</taxon>
        <taxon>Kroppenstedtia</taxon>
    </lineage>
</organism>
<evidence type="ECO:0000256" key="1">
    <source>
        <dbReference type="SAM" id="MobiDB-lite"/>
    </source>
</evidence>
<evidence type="ECO:0000313" key="4">
    <source>
        <dbReference type="Proteomes" id="UP000617979"/>
    </source>
</evidence>
<dbReference type="Pfam" id="PF00583">
    <property type="entry name" value="Acetyltransf_1"/>
    <property type="match status" value="1"/>
</dbReference>
<protein>
    <recommendedName>
        <fullName evidence="2">N-acetyltransferase domain-containing protein</fullName>
    </recommendedName>
</protein>
<dbReference type="Gene3D" id="3.40.630.30">
    <property type="match status" value="1"/>
</dbReference>
<dbReference type="PROSITE" id="PS51186">
    <property type="entry name" value="GNAT"/>
    <property type="match status" value="1"/>
</dbReference>
<comment type="caution">
    <text evidence="3">The sequence shown here is derived from an EMBL/GenBank/DDBJ whole genome shotgun (WGS) entry which is preliminary data.</text>
</comment>
<dbReference type="RefSeq" id="WP_188433328.1">
    <property type="nucleotide sequence ID" value="NZ_BMEX01000016.1"/>
</dbReference>
<gene>
    <name evidence="3" type="ORF">GCM10007416_30030</name>
</gene>
<feature type="region of interest" description="Disordered" evidence="1">
    <location>
        <begin position="1"/>
        <end position="25"/>
    </location>
</feature>
<reference evidence="4" key="1">
    <citation type="journal article" date="2019" name="Int. J. Syst. Evol. Microbiol.">
        <title>The Global Catalogue of Microorganisms (GCM) 10K type strain sequencing project: providing services to taxonomists for standard genome sequencing and annotation.</title>
        <authorList>
            <consortium name="The Broad Institute Genomics Platform"/>
            <consortium name="The Broad Institute Genome Sequencing Center for Infectious Disease"/>
            <person name="Wu L."/>
            <person name="Ma J."/>
        </authorList>
    </citation>
    <scope>NUCLEOTIDE SEQUENCE [LARGE SCALE GENOMIC DNA]</scope>
    <source>
        <strain evidence="4">CGMCC 1.12404</strain>
    </source>
</reference>